<accession>A0A7X0PJV5</accession>
<dbReference type="RefSeq" id="WP_184864087.1">
    <property type="nucleotide sequence ID" value="NZ_JACHLK010000017.1"/>
</dbReference>
<protein>
    <submittedName>
        <fullName evidence="2">Putative transport protein</fullName>
    </submittedName>
</protein>
<evidence type="ECO:0000313" key="2">
    <source>
        <dbReference type="EMBL" id="MBB6563260.1"/>
    </source>
</evidence>
<dbReference type="EMBL" id="JACHLK010000017">
    <property type="protein sequence ID" value="MBB6563260.1"/>
    <property type="molecule type" value="Genomic_DNA"/>
</dbReference>
<dbReference type="AlphaFoldDB" id="A0A7X0PJV5"/>
<reference evidence="2 3" key="1">
    <citation type="submission" date="2020-08" db="EMBL/GenBank/DDBJ databases">
        <title>Functional genomics of gut bacteria from endangered species of beetles.</title>
        <authorList>
            <person name="Carlos-Shanley C."/>
        </authorList>
    </citation>
    <scope>NUCLEOTIDE SEQUENCE [LARGE SCALE GENOMIC DNA]</scope>
    <source>
        <strain evidence="2 3">S00198</strain>
    </source>
</reference>
<name>A0A7X0PJV5_9BURK</name>
<gene>
    <name evidence="2" type="ORF">HNP48_005979</name>
</gene>
<comment type="caution">
    <text evidence="2">The sequence shown here is derived from an EMBL/GenBank/DDBJ whole genome shotgun (WGS) entry which is preliminary data.</text>
</comment>
<evidence type="ECO:0000259" key="1">
    <source>
        <dbReference type="Pfam" id="PF18899"/>
    </source>
</evidence>
<proteinExistence type="predicted"/>
<organism evidence="2 3">
    <name type="scientific">Acidovorax soli</name>
    <dbReference type="NCBI Taxonomy" id="592050"/>
    <lineage>
        <taxon>Bacteria</taxon>
        <taxon>Pseudomonadati</taxon>
        <taxon>Pseudomonadota</taxon>
        <taxon>Betaproteobacteria</taxon>
        <taxon>Burkholderiales</taxon>
        <taxon>Comamonadaceae</taxon>
        <taxon>Acidovorax</taxon>
    </lineage>
</organism>
<feature type="domain" description="DUF5655" evidence="1">
    <location>
        <begin position="31"/>
        <end position="132"/>
    </location>
</feature>
<dbReference type="Pfam" id="PF18899">
    <property type="entry name" value="DUF5655"/>
    <property type="match status" value="1"/>
</dbReference>
<evidence type="ECO:0000313" key="3">
    <source>
        <dbReference type="Proteomes" id="UP000575083"/>
    </source>
</evidence>
<keyword evidence="3" id="KW-1185">Reference proteome</keyword>
<sequence>MTSLWECPQCQRQFTRKNQRHACGTGERSAVLRNRPPEVVDLFGALERFARSLGPVELVARERYVLFRSQRIFADAVIMADAVRLAIHLGRQVEHALFIKVVADKRQVTHVARLHSPQDLEAMKPLLQEAYAHSLA</sequence>
<dbReference type="InterPro" id="IPR043714">
    <property type="entry name" value="DUF5655"/>
</dbReference>
<dbReference type="Proteomes" id="UP000575083">
    <property type="component" value="Unassembled WGS sequence"/>
</dbReference>